<protein>
    <submittedName>
        <fullName evidence="1">Uncharacterized protein</fullName>
    </submittedName>
</protein>
<sequence>EYCRMCVCLSERQVHCNIVICEITLYNEIGVDVWYGCSRYGCSPVHVCKMLSGSSLIFSDVIRCSTMFSDVLRCSPDDLRYKCSRIDVLFMPV</sequence>
<feature type="non-terminal residue" evidence="1">
    <location>
        <position position="93"/>
    </location>
</feature>
<dbReference type="AlphaFoldDB" id="A0AAD8E7D2"/>
<name>A0AAD8E7D2_DIPPU</name>
<comment type="caution">
    <text evidence="1">The sequence shown here is derived from an EMBL/GenBank/DDBJ whole genome shotgun (WGS) entry which is preliminary data.</text>
</comment>
<dbReference type="Proteomes" id="UP001233999">
    <property type="component" value="Unassembled WGS sequence"/>
</dbReference>
<accession>A0AAD8E7D2</accession>
<keyword evidence="2" id="KW-1185">Reference proteome</keyword>
<feature type="non-terminal residue" evidence="1">
    <location>
        <position position="1"/>
    </location>
</feature>
<evidence type="ECO:0000313" key="2">
    <source>
        <dbReference type="Proteomes" id="UP001233999"/>
    </source>
</evidence>
<proteinExistence type="predicted"/>
<gene>
    <name evidence="1" type="ORF">L9F63_024506</name>
</gene>
<organism evidence="1 2">
    <name type="scientific">Diploptera punctata</name>
    <name type="common">Pacific beetle cockroach</name>
    <dbReference type="NCBI Taxonomy" id="6984"/>
    <lineage>
        <taxon>Eukaryota</taxon>
        <taxon>Metazoa</taxon>
        <taxon>Ecdysozoa</taxon>
        <taxon>Arthropoda</taxon>
        <taxon>Hexapoda</taxon>
        <taxon>Insecta</taxon>
        <taxon>Pterygota</taxon>
        <taxon>Neoptera</taxon>
        <taxon>Polyneoptera</taxon>
        <taxon>Dictyoptera</taxon>
        <taxon>Blattodea</taxon>
        <taxon>Blaberoidea</taxon>
        <taxon>Blaberidae</taxon>
        <taxon>Diplopterinae</taxon>
        <taxon>Diploptera</taxon>
    </lineage>
</organism>
<reference evidence="1" key="1">
    <citation type="journal article" date="2023" name="IScience">
        <title>Live-bearing cockroach genome reveals convergent evolutionary mechanisms linked to viviparity in insects and beyond.</title>
        <authorList>
            <person name="Fouks B."/>
            <person name="Harrison M.C."/>
            <person name="Mikhailova A.A."/>
            <person name="Marchal E."/>
            <person name="English S."/>
            <person name="Carruthers M."/>
            <person name="Jennings E.C."/>
            <person name="Chiamaka E.L."/>
            <person name="Frigard R.A."/>
            <person name="Pippel M."/>
            <person name="Attardo G.M."/>
            <person name="Benoit J.B."/>
            <person name="Bornberg-Bauer E."/>
            <person name="Tobe S.S."/>
        </authorList>
    </citation>
    <scope>NUCLEOTIDE SEQUENCE</scope>
    <source>
        <strain evidence="1">Stay&amp;Tobe</strain>
    </source>
</reference>
<dbReference type="EMBL" id="JASPKZ010008454">
    <property type="protein sequence ID" value="KAJ9579387.1"/>
    <property type="molecule type" value="Genomic_DNA"/>
</dbReference>
<reference evidence="1" key="2">
    <citation type="submission" date="2023-05" db="EMBL/GenBank/DDBJ databases">
        <authorList>
            <person name="Fouks B."/>
        </authorList>
    </citation>
    <scope>NUCLEOTIDE SEQUENCE</scope>
    <source>
        <strain evidence="1">Stay&amp;Tobe</strain>
        <tissue evidence="1">Testes</tissue>
    </source>
</reference>
<evidence type="ECO:0000313" key="1">
    <source>
        <dbReference type="EMBL" id="KAJ9579387.1"/>
    </source>
</evidence>